<keyword evidence="2" id="KW-1185">Reference proteome</keyword>
<reference evidence="1" key="2">
    <citation type="submission" date="2021-04" db="EMBL/GenBank/DDBJ databases">
        <authorList>
            <person name="Dong X."/>
        </authorList>
    </citation>
    <scope>NUCLEOTIDE SEQUENCE</scope>
    <source>
        <strain evidence="1">ZWT</strain>
    </source>
</reference>
<evidence type="ECO:0000313" key="2">
    <source>
        <dbReference type="Proteomes" id="UP001056429"/>
    </source>
</evidence>
<dbReference type="InterPro" id="IPR016181">
    <property type="entry name" value="Acyl_CoA_acyltransferase"/>
</dbReference>
<evidence type="ECO:0000313" key="1">
    <source>
        <dbReference type="EMBL" id="MCM1991379.1"/>
    </source>
</evidence>
<comment type="caution">
    <text evidence="1">The sequence shown here is derived from an EMBL/GenBank/DDBJ whole genome shotgun (WGS) entry which is preliminary data.</text>
</comment>
<dbReference type="AlphaFoldDB" id="A0A9J6P4A0"/>
<proteinExistence type="predicted"/>
<dbReference type="EMBL" id="JAGSOJ010000003">
    <property type="protein sequence ID" value="MCM1991379.1"/>
    <property type="molecule type" value="Genomic_DNA"/>
</dbReference>
<sequence length="185" mass="21086">MLNNFNNLTYYCKEDRSIHVYENIIKDLNFHKISGPSHLVDKLIPFVDVKSDTLSYMGYVSKLILKRQYNELPLEFIETEEEFSLQYDLLMSTEEYHGVLPIKKNYILQQASNIKSQSRTAYLLVDDKMVSSAATVAEHDRSAIVVGVVTNPSYREKGYGSEVLIGLFESLVNPPTSCSRRTGGF</sequence>
<organism evidence="1 2">
    <name type="scientific">Oceanirhabdus seepicola</name>
    <dbReference type="NCBI Taxonomy" id="2828781"/>
    <lineage>
        <taxon>Bacteria</taxon>
        <taxon>Bacillati</taxon>
        <taxon>Bacillota</taxon>
        <taxon>Clostridia</taxon>
        <taxon>Eubacteriales</taxon>
        <taxon>Clostridiaceae</taxon>
        <taxon>Oceanirhabdus</taxon>
    </lineage>
</organism>
<dbReference type="Gene3D" id="3.40.630.30">
    <property type="match status" value="1"/>
</dbReference>
<protein>
    <submittedName>
        <fullName evidence="1">Uncharacterized protein</fullName>
    </submittedName>
</protein>
<dbReference type="RefSeq" id="WP_250860482.1">
    <property type="nucleotide sequence ID" value="NZ_JAGSOJ010000003.1"/>
</dbReference>
<name>A0A9J6P4A0_9CLOT</name>
<reference evidence="1" key="1">
    <citation type="journal article" date="2021" name="mSystems">
        <title>Bacteria and Archaea Synergistically Convert Glycine Betaine to Biogenic Methane in the Formosa Cold Seep of the South China Sea.</title>
        <authorList>
            <person name="Li L."/>
            <person name="Zhang W."/>
            <person name="Zhang S."/>
            <person name="Song L."/>
            <person name="Sun Q."/>
            <person name="Zhang H."/>
            <person name="Xiang H."/>
            <person name="Dong X."/>
        </authorList>
    </citation>
    <scope>NUCLEOTIDE SEQUENCE</scope>
    <source>
        <strain evidence="1">ZWT</strain>
    </source>
</reference>
<dbReference type="SUPFAM" id="SSF55729">
    <property type="entry name" value="Acyl-CoA N-acyltransferases (Nat)"/>
    <property type="match status" value="1"/>
</dbReference>
<gene>
    <name evidence="1" type="ORF">KDK92_16720</name>
</gene>
<dbReference type="Proteomes" id="UP001056429">
    <property type="component" value="Unassembled WGS sequence"/>
</dbReference>
<accession>A0A9J6P4A0</accession>